<dbReference type="GO" id="GO:0005975">
    <property type="term" value="P:carbohydrate metabolic process"/>
    <property type="evidence" value="ECO:0007669"/>
    <property type="project" value="TreeGrafter"/>
</dbReference>
<keyword evidence="2 3" id="KW-0808">Transferase</keyword>
<dbReference type="eggNOG" id="arCOG04237">
    <property type="taxonomic scope" value="Archaea"/>
</dbReference>
<dbReference type="PIRSF" id="PIRSF001369">
    <property type="entry name" value="Citrate_synth"/>
    <property type="match status" value="1"/>
</dbReference>
<accession>C7NN05</accession>
<organism evidence="6 7">
    <name type="scientific">Halorhabdus utahensis (strain DSM 12940 / JCM 11049 / AX-2)</name>
    <dbReference type="NCBI Taxonomy" id="519442"/>
    <lineage>
        <taxon>Archaea</taxon>
        <taxon>Methanobacteriati</taxon>
        <taxon>Methanobacteriota</taxon>
        <taxon>Stenosarchaea group</taxon>
        <taxon>Halobacteria</taxon>
        <taxon>Halobacteriales</taxon>
        <taxon>Haloarculaceae</taxon>
        <taxon>Halorhabdus</taxon>
    </lineage>
</organism>
<evidence type="ECO:0000256" key="2">
    <source>
        <dbReference type="ARBA" id="ARBA00022679"/>
    </source>
</evidence>
<dbReference type="InterPro" id="IPR002020">
    <property type="entry name" value="Citrate_synthase"/>
</dbReference>
<dbReference type="OrthoDB" id="21302at2157"/>
<dbReference type="HOGENOM" id="CLU_025068_2_1_2"/>
<dbReference type="PRINTS" id="PR00143">
    <property type="entry name" value="CITRTSNTHASE"/>
</dbReference>
<keyword evidence="7" id="KW-1185">Reference proteome</keyword>
<dbReference type="GO" id="GO:0006099">
    <property type="term" value="P:tricarboxylic acid cycle"/>
    <property type="evidence" value="ECO:0007669"/>
    <property type="project" value="InterPro"/>
</dbReference>
<comment type="similarity">
    <text evidence="1 3 5">Belongs to the citrate synthase family.</text>
</comment>
<dbReference type="InterPro" id="IPR016143">
    <property type="entry name" value="Citrate_synth-like_sm_a-sub"/>
</dbReference>
<protein>
    <recommendedName>
        <fullName evidence="3 5">Citrate synthase</fullName>
        <ecNumber evidence="3">2.3.3.16</ecNumber>
    </recommendedName>
</protein>
<dbReference type="InterPro" id="IPR036969">
    <property type="entry name" value="Citrate_synthase_sf"/>
</dbReference>
<dbReference type="Gene3D" id="1.10.580.10">
    <property type="entry name" value="Citrate Synthase, domain 1"/>
    <property type="match status" value="1"/>
</dbReference>
<dbReference type="Gene3D" id="1.10.230.10">
    <property type="entry name" value="Cytochrome P450-Terp, domain 2"/>
    <property type="match status" value="1"/>
</dbReference>
<dbReference type="PANTHER" id="PTHR11739">
    <property type="entry name" value="CITRATE SYNTHASE"/>
    <property type="match status" value="1"/>
</dbReference>
<feature type="active site" evidence="4">
    <location>
        <position position="311"/>
    </location>
</feature>
<evidence type="ECO:0000256" key="3">
    <source>
        <dbReference type="PIRNR" id="PIRNR001369"/>
    </source>
</evidence>
<evidence type="ECO:0000256" key="1">
    <source>
        <dbReference type="ARBA" id="ARBA00010566"/>
    </source>
</evidence>
<dbReference type="STRING" id="519442.Huta_2539"/>
<dbReference type="RefSeq" id="WP_015790266.1">
    <property type="nucleotide sequence ID" value="NC_013158.1"/>
</dbReference>
<feature type="active site" evidence="4">
    <location>
        <position position="255"/>
    </location>
</feature>
<dbReference type="AlphaFoldDB" id="C7NN05"/>
<dbReference type="EMBL" id="CP001687">
    <property type="protein sequence ID" value="ACV12703.1"/>
    <property type="molecule type" value="Genomic_DNA"/>
</dbReference>
<proteinExistence type="inferred from homology"/>
<dbReference type="InterPro" id="IPR016142">
    <property type="entry name" value="Citrate_synth-like_lrg_a-sub"/>
</dbReference>
<evidence type="ECO:0000256" key="5">
    <source>
        <dbReference type="RuleBase" id="RU000441"/>
    </source>
</evidence>
<dbReference type="EC" id="2.3.3.16" evidence="3"/>
<sequence length="374" mass="40661">MSDEEIHRGLADVTVTETRLSDIDGEAGQLWIAGYPVADLAANATYPETVYLLLHDRLPDAEELQSFEDRLCSYRTLPEPCHDAVVAAAQRGAGPMAALRMGAATATAVEPNDPEADALRLIARLPTITATYWRVLQGQEPLEPRLDLGHAANYLYMLTGEEPTDAQVAGLETYLSTVVDHGLNASTFTARTIVSTESELVSAITGAIGALRGDLHGGAPDLVLEMLESLEESEDVRGELGARLEAGERLMGFGHRVYGARDPRAAVLEDAAASFYEGEDDFFAAAKAIEDVATDLLAEHRPDLDLETNVEFYTAVLLHGVGIPPELFTPTFAISRVAGWSAHCLEQLEDNRLIRPRSEFVGEHDRGWVPLDER</sequence>
<dbReference type="Pfam" id="PF00285">
    <property type="entry name" value="Citrate_synt"/>
    <property type="match status" value="1"/>
</dbReference>
<keyword evidence="6" id="KW-0012">Acyltransferase</keyword>
<dbReference type="SUPFAM" id="SSF48256">
    <property type="entry name" value="Citrate synthase"/>
    <property type="match status" value="1"/>
</dbReference>
<gene>
    <name evidence="6" type="ordered locus">Huta_2539</name>
</gene>
<evidence type="ECO:0000313" key="6">
    <source>
        <dbReference type="EMBL" id="ACV12703.1"/>
    </source>
</evidence>
<dbReference type="PANTHER" id="PTHR11739:SF23">
    <property type="entry name" value="CITRATE SYNTHASE 2-RELATED"/>
    <property type="match status" value="1"/>
</dbReference>
<dbReference type="KEGG" id="hut:Huta_2539"/>
<name>C7NN05_HALUD</name>
<dbReference type="Proteomes" id="UP000002071">
    <property type="component" value="Chromosome"/>
</dbReference>
<evidence type="ECO:0000313" key="7">
    <source>
        <dbReference type="Proteomes" id="UP000002071"/>
    </source>
</evidence>
<comment type="catalytic activity">
    <reaction evidence="3">
        <text>oxaloacetate + acetyl-CoA + H2O = citrate + CoA + H(+)</text>
        <dbReference type="Rhea" id="RHEA:16845"/>
        <dbReference type="ChEBI" id="CHEBI:15377"/>
        <dbReference type="ChEBI" id="CHEBI:15378"/>
        <dbReference type="ChEBI" id="CHEBI:16452"/>
        <dbReference type="ChEBI" id="CHEBI:16947"/>
        <dbReference type="ChEBI" id="CHEBI:57287"/>
        <dbReference type="ChEBI" id="CHEBI:57288"/>
        <dbReference type="EC" id="2.3.3.16"/>
    </reaction>
</comment>
<dbReference type="InterPro" id="IPR024176">
    <property type="entry name" value="Citrate_synthase_bac-typ"/>
</dbReference>
<dbReference type="GO" id="GO:0036440">
    <property type="term" value="F:citrate synthase activity"/>
    <property type="evidence" value="ECO:0007669"/>
    <property type="project" value="UniProtKB-EC"/>
</dbReference>
<dbReference type="GeneID" id="8384844"/>
<reference evidence="6 7" key="1">
    <citation type="journal article" date="2009" name="Stand. Genomic Sci.">
        <title>Complete genome sequence of Halorhabdus utahensis type strain (AX-2).</title>
        <authorList>
            <person name="Anderson I."/>
            <person name="Tindall B.J."/>
            <person name="Pomrenke H."/>
            <person name="Goker M."/>
            <person name="Lapidus A."/>
            <person name="Nolan M."/>
            <person name="Copeland A."/>
            <person name="Glavina Del Rio T."/>
            <person name="Chen F."/>
            <person name="Tice H."/>
            <person name="Cheng J.F."/>
            <person name="Lucas S."/>
            <person name="Chertkov O."/>
            <person name="Bruce D."/>
            <person name="Brettin T."/>
            <person name="Detter J.C."/>
            <person name="Han C."/>
            <person name="Goodwin L."/>
            <person name="Land M."/>
            <person name="Hauser L."/>
            <person name="Chang Y.J."/>
            <person name="Jeffries C.D."/>
            <person name="Pitluck S."/>
            <person name="Pati A."/>
            <person name="Mavromatis K."/>
            <person name="Ivanova N."/>
            <person name="Ovchinnikova G."/>
            <person name="Chen A."/>
            <person name="Palaniappan K."/>
            <person name="Chain P."/>
            <person name="Rohde M."/>
            <person name="Bristow J."/>
            <person name="Eisen J.A."/>
            <person name="Markowitz V."/>
            <person name="Hugenholtz P."/>
            <person name="Kyrpides N.C."/>
            <person name="Klenk H.P."/>
        </authorList>
    </citation>
    <scope>NUCLEOTIDE SEQUENCE [LARGE SCALE GENOMIC DNA]</scope>
    <source>
        <strain evidence="7">DSM 12940 / JCM 11049 / AX-2</strain>
    </source>
</reference>
<dbReference type="GO" id="GO:0005829">
    <property type="term" value="C:cytosol"/>
    <property type="evidence" value="ECO:0007669"/>
    <property type="project" value="TreeGrafter"/>
</dbReference>
<evidence type="ECO:0000256" key="4">
    <source>
        <dbReference type="PIRSR" id="PIRSR001369-1"/>
    </source>
</evidence>